<sequence length="133" mass="15406">MTPMEKVLIEVETSFNLFVQIILCEFDPERHRHLIEQLMVMSAIDNGDLSNLKRAVDRTARWVKDYQYNSPGVPSEQIADARRCIEQLSSIIHIGRAYPDKAASRAIKLRPNFVPKRKEKKTPLMETPKQEVE</sequence>
<reference evidence="1" key="1">
    <citation type="submission" date="2020-04" db="EMBL/GenBank/DDBJ databases">
        <authorList>
            <person name="Chiriac C."/>
            <person name="Salcher M."/>
            <person name="Ghai R."/>
            <person name="Kavagutti S V."/>
        </authorList>
    </citation>
    <scope>NUCLEOTIDE SEQUENCE</scope>
</reference>
<evidence type="ECO:0000313" key="1">
    <source>
        <dbReference type="EMBL" id="CAB4131111.1"/>
    </source>
</evidence>
<protein>
    <submittedName>
        <fullName evidence="1">Uncharacterized protein</fullName>
    </submittedName>
</protein>
<gene>
    <name evidence="1" type="ORF">UFOVP120_60</name>
</gene>
<accession>A0A6J5L9C4</accession>
<organism evidence="1">
    <name type="scientific">uncultured Caudovirales phage</name>
    <dbReference type="NCBI Taxonomy" id="2100421"/>
    <lineage>
        <taxon>Viruses</taxon>
        <taxon>Duplodnaviria</taxon>
        <taxon>Heunggongvirae</taxon>
        <taxon>Uroviricota</taxon>
        <taxon>Caudoviricetes</taxon>
        <taxon>Peduoviridae</taxon>
        <taxon>Maltschvirus</taxon>
        <taxon>Maltschvirus maltsch</taxon>
    </lineage>
</organism>
<dbReference type="EMBL" id="LR796242">
    <property type="protein sequence ID" value="CAB4131111.1"/>
    <property type="molecule type" value="Genomic_DNA"/>
</dbReference>
<proteinExistence type="predicted"/>
<name>A0A6J5L9C4_9CAUD</name>